<protein>
    <submittedName>
        <fullName evidence="1">Uncharacterized protein</fullName>
    </submittedName>
</protein>
<name>A0A835TVV1_9PASS</name>
<evidence type="ECO:0000313" key="1">
    <source>
        <dbReference type="EMBL" id="KAG0120826.1"/>
    </source>
</evidence>
<dbReference type="InterPro" id="IPR051189">
    <property type="entry name" value="Splicing_assoc_domain"/>
</dbReference>
<reference evidence="1" key="1">
    <citation type="submission" date="2020-10" db="EMBL/GenBank/DDBJ databases">
        <title>Feather gene expression reveals the developmental basis of iridescence in African starlings.</title>
        <authorList>
            <person name="Rubenstein D.R."/>
        </authorList>
    </citation>
    <scope>NUCLEOTIDE SEQUENCE</scope>
    <source>
        <strain evidence="1">SS15</strain>
        <tissue evidence="1">Liver</tissue>
    </source>
</reference>
<gene>
    <name evidence="2" type="ORF">IHE44_0013791</name>
    <name evidence="1" type="ORF">IHE44_011993</name>
</gene>
<dbReference type="AlphaFoldDB" id="A0A835TVV1"/>
<reference evidence="2" key="3">
    <citation type="submission" date="2022-01" db="EMBL/GenBank/DDBJ databases">
        <authorList>
            <person name="Rubenstein D.R."/>
        </authorList>
    </citation>
    <scope>NUCLEOTIDE SEQUENCE</scope>
    <source>
        <strain evidence="2">SS15</strain>
        <tissue evidence="2">Liver</tissue>
    </source>
</reference>
<dbReference type="PANTHER" id="PTHR14195">
    <property type="entry name" value="G PATCH DOMAIN CONTAINING PROTEIN 2"/>
    <property type="match status" value="1"/>
</dbReference>
<accession>A0A835TVV1</accession>
<dbReference type="EMBL" id="JADDUC020000007">
    <property type="protein sequence ID" value="KAI1237705.1"/>
    <property type="molecule type" value="Genomic_DNA"/>
</dbReference>
<dbReference type="Proteomes" id="UP000618051">
    <property type="component" value="Unassembled WGS sequence"/>
</dbReference>
<organism evidence="1">
    <name type="scientific">Lamprotornis superbus</name>
    <dbReference type="NCBI Taxonomy" id="245042"/>
    <lineage>
        <taxon>Eukaryota</taxon>
        <taxon>Metazoa</taxon>
        <taxon>Chordata</taxon>
        <taxon>Craniata</taxon>
        <taxon>Vertebrata</taxon>
        <taxon>Euteleostomi</taxon>
        <taxon>Archelosauria</taxon>
        <taxon>Archosauria</taxon>
        <taxon>Dinosauria</taxon>
        <taxon>Saurischia</taxon>
        <taxon>Theropoda</taxon>
        <taxon>Coelurosauria</taxon>
        <taxon>Aves</taxon>
        <taxon>Neognathae</taxon>
        <taxon>Neoaves</taxon>
        <taxon>Telluraves</taxon>
        <taxon>Australaves</taxon>
        <taxon>Passeriformes</taxon>
        <taxon>Sturnidae</taxon>
        <taxon>Lamprotornis</taxon>
    </lineage>
</organism>
<sequence>MCNYKALPMDELVHDLASALEQTSEQNKLDELWEEMALSPRQQRRQLRKRRGRKRRSDFTHQAEHACCYSEASESSLDEAVKDCREVLTANFSDSDDMAVVKRHPALSATLRSKQHLWHESDSFTENAPCRPLRRRRKVKRVTSEVAASLQQKLRVSEWNYERGCRFKSAKKQRLSRWKENAPWTSSSHGLLKPAVFAAAVILACSPMMKAAKEEKMGKNDFRLTSHLIDCAKKMMYVSFAYSVSLVFPSCEVSPVTAYNMCQMIGLYRCRRDDEQSDWFYEGECVPGFTVPNLLPKWGADHRSEVERIDSGLDKLSVSTFLLPSRPAQRGFHARLNRLPGAAARCLRKGRRRLVSKETSMSTLGTERLGHIVNDPRQKEKSTMLASDFPRTVACALEFNPLSPLYSLDVLADASHRRCSPAHCTARQANVHLGLPCSRDIKRKRKPAAASMSSPTSEMSDEEGLVPLCRCINTHQGPAPGTKSRYCIHLLSDSSPDALKTFSRKVLGNQEPPFRCGGGRPSVLPQKVVQAFFKARENIFELLVILFILQLDLNVFFIWTHADDENIKYCGDRKEGIRHAGFESWVGRRDHESSNLLSIVKAKTSCELMQDVHLESNIKANKVFKARQQLKLFHKSALIFPSLPIPLMLLCHCFSPIAHIQPSETDSHHSSGTRSTQPLIFHAGGKGKTVISAGRKRVVTRSIPDPDNAQLFLYKITALPAVEESGKSDLFLKQPLHFPFVPRKYQVPEKPLESEQRGNGFARSLLLPAPICSALPPACAGGLLFNLEMSSPSWMIPVASSCSPEWGSALLFQKWLVKECRCPQGKVPDHRVRRNLNGRQRQEQKNFATMQELNDKEGNEYLGYTSQEHKLQVVFWLLQTTGKEKETVLFKSKVSLVDGHVLCCTRMIVSGDGETEPHCGQAGAGDSENALRLGQQLRDERLFRRRLAREVDIGCGRNRDMEVDVRGMGSHSKAVYECEAIPMTHSLREETQEQLGLTTQQQQGPRQKQWKGLVIPELVPALLRHCCASSASPPPKVTANMKQYLLPEANPRLPGCFEVCLSAQLMPCQHSCLLYQSQSWDLFIGWDSEYCVLVTKRGRDAEGTVGWCRQNQKIFNQQLQTPEGEGNSTPALSLISQPAALLNLMNDLLLFTLKKDGRRRNTNLLQGQLEEQCFQSLSYTTPLSFSPVHFWDDSCAASVTFQMIKYDLGFPEIDDIIKDFFFYNELFQKYMWSVKVIAIEKVGKCTLCVRVELMECLEV</sequence>
<reference evidence="2 3" key="2">
    <citation type="journal article" date="2021" name="J. Hered.">
        <title>Feather Gene Expression Elucidates the Developmental Basis of Plumage Iridescence in African Starlings.</title>
        <authorList>
            <person name="Rubenstein D.R."/>
            <person name="Corvelo A."/>
            <person name="MacManes M.D."/>
            <person name="Maia R."/>
            <person name="Narzisi G."/>
            <person name="Rousaki A."/>
            <person name="Vandenabeele P."/>
            <person name="Shawkey M.D."/>
            <person name="Solomon J."/>
        </authorList>
    </citation>
    <scope>NUCLEOTIDE SEQUENCE [LARGE SCALE GENOMIC DNA]</scope>
    <source>
        <strain evidence="2">SS15</strain>
    </source>
</reference>
<comment type="caution">
    <text evidence="1">The sequence shown here is derived from an EMBL/GenBank/DDBJ whole genome shotgun (WGS) entry which is preliminary data.</text>
</comment>
<evidence type="ECO:0000313" key="2">
    <source>
        <dbReference type="EMBL" id="KAI1237705.1"/>
    </source>
</evidence>
<dbReference type="OrthoDB" id="6095487at2759"/>
<keyword evidence="3" id="KW-1185">Reference proteome</keyword>
<dbReference type="EMBL" id="JADDUC010000058">
    <property type="protein sequence ID" value="KAG0120826.1"/>
    <property type="molecule type" value="Genomic_DNA"/>
</dbReference>
<proteinExistence type="predicted"/>
<evidence type="ECO:0000313" key="3">
    <source>
        <dbReference type="Proteomes" id="UP000618051"/>
    </source>
</evidence>